<sequence length="522" mass="57244">MPSLLPSVLALLGAVHGVASLDAAGWRNQSIYQIITDRFAHTDGSAPLCDSSAGRYCNGTWAGITKHLDYIQNLGATAIWISPVNKNVEGVFGLDGEAYHGYWVEDLYSLNPHFGTADDLKALSAALHSRGMYLMVDISPNDMGFPRAPQDYSNLRPFNRPAFYHSECTIRWGHLESEQHCWLEKLPDLRTEDDDVRALFRAWIADLVKTYGIDGLRIDAALEIEPEFWTEGGFREAAGVFLLAEVDRNGTDFLASYQPYLDGIIDYATWERFIPAFRSTRGSLAHLAAVTDEFAAKADVNMAVWGSFAENQDQPRFPSLNPDVALDKNVIALTMLRDAIPITYYGQEQFYAGGERPLNREALWLGQGYNQGAGSPLYGWIQHLNAVRRTAADADAGFLANRTKTLFFRDPDRAAEGTAGVIGFRKGQMVTLFTNGGVAAGNKVAYALSRGLTGYDRNAAVVDVLNCELFQVARSGFLHVQMPDGGLPRAFLPQSQAAALCPTTRAPVADAPSIVYVKKAGD</sequence>
<evidence type="ECO:0000256" key="15">
    <source>
        <dbReference type="PIRSR" id="PIRSR001024-4"/>
    </source>
</evidence>
<organism evidence="19 20">
    <name type="scientific">Phyllachora maydis</name>
    <dbReference type="NCBI Taxonomy" id="1825666"/>
    <lineage>
        <taxon>Eukaryota</taxon>
        <taxon>Fungi</taxon>
        <taxon>Dikarya</taxon>
        <taxon>Ascomycota</taxon>
        <taxon>Pezizomycotina</taxon>
        <taxon>Sordariomycetes</taxon>
        <taxon>Sordariomycetidae</taxon>
        <taxon>Phyllachorales</taxon>
        <taxon>Phyllachoraceae</taxon>
        <taxon>Phyllachora</taxon>
    </lineage>
</organism>
<feature type="binding site" evidence="16">
    <location>
        <position position="217"/>
    </location>
    <ligand>
        <name>substrate</name>
    </ligand>
</feature>
<keyword evidence="6 17" id="KW-0732">Signal</keyword>
<feature type="binding site" evidence="16">
    <location>
        <position position="360"/>
    </location>
    <ligand>
        <name>substrate</name>
    </ligand>
</feature>
<dbReference type="Gene3D" id="3.20.20.80">
    <property type="entry name" value="Glycosidases"/>
    <property type="match status" value="1"/>
</dbReference>
<dbReference type="SUPFAM" id="SSF51445">
    <property type="entry name" value="(Trans)glycosidases"/>
    <property type="match status" value="1"/>
</dbReference>
<keyword evidence="5" id="KW-0479">Metal-binding</keyword>
<evidence type="ECO:0000256" key="13">
    <source>
        <dbReference type="PIRSR" id="PIRSR001024-1"/>
    </source>
</evidence>
<dbReference type="InterPro" id="IPR013780">
    <property type="entry name" value="Glyco_hydro_b"/>
</dbReference>
<dbReference type="GO" id="GO:0004556">
    <property type="term" value="F:alpha-amylase activity"/>
    <property type="evidence" value="ECO:0007669"/>
    <property type="project" value="UniProtKB-EC"/>
</dbReference>
<dbReference type="InterPro" id="IPR013777">
    <property type="entry name" value="A-amylase-like"/>
</dbReference>
<dbReference type="SMART" id="SM00642">
    <property type="entry name" value="Aamy"/>
    <property type="match status" value="1"/>
</dbReference>
<keyword evidence="20" id="KW-1185">Reference proteome</keyword>
<dbReference type="InterPro" id="IPR006047">
    <property type="entry name" value="GH13_cat_dom"/>
</dbReference>
<evidence type="ECO:0000256" key="7">
    <source>
        <dbReference type="ARBA" id="ARBA00022801"/>
    </source>
</evidence>
<evidence type="ECO:0000256" key="17">
    <source>
        <dbReference type="SAM" id="SignalP"/>
    </source>
</evidence>
<comment type="catalytic activity">
    <reaction evidence="1">
        <text>Endohydrolysis of (1-&gt;4)-alpha-D-glucosidic linkages in polysaccharides containing three or more (1-&gt;4)-alpha-linked D-glucose units.</text>
        <dbReference type="EC" id="3.2.1.1"/>
    </reaction>
</comment>
<feature type="active site" description="Proton donor" evidence="13">
    <location>
        <position position="245"/>
    </location>
</feature>
<gene>
    <name evidence="19" type="ORF">P8C59_004926</name>
</gene>
<evidence type="ECO:0000256" key="3">
    <source>
        <dbReference type="ARBA" id="ARBA00008061"/>
    </source>
</evidence>
<evidence type="ECO:0000313" key="19">
    <source>
        <dbReference type="EMBL" id="KAK2070436.1"/>
    </source>
</evidence>
<dbReference type="Proteomes" id="UP001217918">
    <property type="component" value="Unassembled WGS sequence"/>
</dbReference>
<dbReference type="InterPro" id="IPR015340">
    <property type="entry name" value="A_amylase_C_dom"/>
</dbReference>
<dbReference type="PANTHER" id="PTHR10357:SF215">
    <property type="entry name" value="ALPHA-AMYLASE 1"/>
    <property type="match status" value="1"/>
</dbReference>
<keyword evidence="11" id="KW-0119">Carbohydrate metabolism</keyword>
<dbReference type="EC" id="3.2.1.1" evidence="4"/>
<feature type="active site" description="Nucleophile" evidence="13">
    <location>
        <position position="219"/>
    </location>
</feature>
<feature type="binding site" evidence="16">
    <location>
        <position position="103"/>
    </location>
    <ligand>
        <name>substrate</name>
    </ligand>
</feature>
<comment type="similarity">
    <text evidence="3">Belongs to the glycosyl hydrolase 13 family.</text>
</comment>
<evidence type="ECO:0000259" key="18">
    <source>
        <dbReference type="SMART" id="SM00642"/>
    </source>
</evidence>
<evidence type="ECO:0000256" key="11">
    <source>
        <dbReference type="ARBA" id="ARBA00023277"/>
    </source>
</evidence>
<feature type="chain" id="PRO_5042122256" description="alpha-amylase" evidence="17">
    <location>
        <begin position="21"/>
        <end position="522"/>
    </location>
</feature>
<evidence type="ECO:0000256" key="6">
    <source>
        <dbReference type="ARBA" id="ARBA00022729"/>
    </source>
</evidence>
<accession>A0AAD9I3N4</accession>
<proteinExistence type="inferred from homology"/>
<dbReference type="EMBL" id="JAQQPM010000003">
    <property type="protein sequence ID" value="KAK2070436.1"/>
    <property type="molecule type" value="Genomic_DNA"/>
</dbReference>
<feature type="disulfide bond" evidence="15">
    <location>
        <begin position="49"/>
        <end position="57"/>
    </location>
</feature>
<dbReference type="CDD" id="cd11319">
    <property type="entry name" value="AmyAc_euk_AmyA"/>
    <property type="match status" value="1"/>
</dbReference>
<comment type="caution">
    <text evidence="19">The sequence shown here is derived from an EMBL/GenBank/DDBJ whole genome shotgun (WGS) entry which is preliminary data.</text>
</comment>
<feature type="binding site" evidence="16">
    <location>
        <position position="313"/>
    </location>
    <ligand>
        <name>substrate</name>
    </ligand>
</feature>
<evidence type="ECO:0000256" key="2">
    <source>
        <dbReference type="ARBA" id="ARBA00001913"/>
    </source>
</evidence>
<evidence type="ECO:0000256" key="8">
    <source>
        <dbReference type="ARBA" id="ARBA00022837"/>
    </source>
</evidence>
<evidence type="ECO:0000256" key="1">
    <source>
        <dbReference type="ARBA" id="ARBA00000548"/>
    </source>
</evidence>
<dbReference type="Gene3D" id="2.60.40.1180">
    <property type="entry name" value="Golgi alpha-mannosidase II"/>
    <property type="match status" value="1"/>
</dbReference>
<evidence type="ECO:0000256" key="10">
    <source>
        <dbReference type="ARBA" id="ARBA00023180"/>
    </source>
</evidence>
<feature type="disulfide bond" evidence="15">
    <location>
        <begin position="168"/>
        <end position="181"/>
    </location>
</feature>
<dbReference type="InterPro" id="IPR017853">
    <property type="entry name" value="GH"/>
</dbReference>
<evidence type="ECO:0000256" key="12">
    <source>
        <dbReference type="ARBA" id="ARBA00023295"/>
    </source>
</evidence>
<name>A0AAD9I3N4_9PEZI</name>
<keyword evidence="10" id="KW-0325">Glycoprotein</keyword>
<feature type="signal peptide" evidence="17">
    <location>
        <begin position="1"/>
        <end position="20"/>
    </location>
</feature>
<keyword evidence="9 15" id="KW-1015">Disulfide bond</keyword>
<dbReference type="SUPFAM" id="SSF51011">
    <property type="entry name" value="Glycosyl hydrolase domain"/>
    <property type="match status" value="1"/>
</dbReference>
<evidence type="ECO:0000313" key="20">
    <source>
        <dbReference type="Proteomes" id="UP001217918"/>
    </source>
</evidence>
<evidence type="ECO:0000256" key="4">
    <source>
        <dbReference type="ARBA" id="ARBA00012595"/>
    </source>
</evidence>
<comment type="cofactor">
    <cofactor evidence="2">
        <name>Ca(2+)</name>
        <dbReference type="ChEBI" id="CHEBI:29108"/>
    </cofactor>
</comment>
<dbReference type="GO" id="GO:0016052">
    <property type="term" value="P:carbohydrate catabolic process"/>
    <property type="evidence" value="ECO:0007669"/>
    <property type="project" value="InterPro"/>
</dbReference>
<evidence type="ECO:0000256" key="16">
    <source>
        <dbReference type="PIRSR" id="PIRSR001024-5"/>
    </source>
</evidence>
<dbReference type="PIRSF" id="PIRSF001024">
    <property type="entry name" value="Alph-amyl_fung"/>
    <property type="match status" value="1"/>
</dbReference>
<keyword evidence="12" id="KW-0326">Glycosidase</keyword>
<reference evidence="19" key="1">
    <citation type="journal article" date="2023" name="Mol. Plant Microbe Interact.">
        <title>Elucidating the Obligate Nature and Biological Capacity of an Invasive Fungal Corn Pathogen.</title>
        <authorList>
            <person name="MacCready J.S."/>
            <person name="Roggenkamp E.M."/>
            <person name="Gdanetz K."/>
            <person name="Chilvers M.I."/>
        </authorList>
    </citation>
    <scope>NUCLEOTIDE SEQUENCE</scope>
    <source>
        <strain evidence="19">PM02</strain>
    </source>
</reference>
<evidence type="ECO:0000256" key="14">
    <source>
        <dbReference type="PIRSR" id="PIRSR001024-2"/>
    </source>
</evidence>
<dbReference type="Pfam" id="PF09260">
    <property type="entry name" value="A_amylase_dom_C"/>
    <property type="match status" value="1"/>
</dbReference>
<feature type="site" description="Transition state stabilizer" evidence="14">
    <location>
        <position position="313"/>
    </location>
</feature>
<evidence type="ECO:0000256" key="5">
    <source>
        <dbReference type="ARBA" id="ARBA00022723"/>
    </source>
</evidence>
<keyword evidence="8" id="KW-0106">Calcium</keyword>
<keyword evidence="7" id="KW-0378">Hydrolase</keyword>
<protein>
    <recommendedName>
        <fullName evidence="4">alpha-amylase</fullName>
        <ecNumber evidence="4">3.2.1.1</ecNumber>
    </recommendedName>
</protein>
<dbReference type="PANTHER" id="PTHR10357">
    <property type="entry name" value="ALPHA-AMYLASE FAMILY MEMBER"/>
    <property type="match status" value="1"/>
</dbReference>
<dbReference type="GO" id="GO:0005509">
    <property type="term" value="F:calcium ion binding"/>
    <property type="evidence" value="ECO:0007669"/>
    <property type="project" value="InterPro"/>
</dbReference>
<evidence type="ECO:0000256" key="9">
    <source>
        <dbReference type="ARBA" id="ARBA00023157"/>
    </source>
</evidence>
<dbReference type="AlphaFoldDB" id="A0AAD9I3N4"/>
<dbReference type="Pfam" id="PF00128">
    <property type="entry name" value="Alpha-amylase"/>
    <property type="match status" value="1"/>
</dbReference>
<feature type="domain" description="Glycosyl hydrolase family 13 catalytic" evidence="18">
    <location>
        <begin position="33"/>
        <end position="388"/>
    </location>
</feature>